<protein>
    <recommendedName>
        <fullName evidence="3">Pilin accessory protein (PilO)</fullName>
    </recommendedName>
</protein>
<dbReference type="Proteomes" id="UP001628192">
    <property type="component" value="Unassembled WGS sequence"/>
</dbReference>
<sequence length="420" mass="47111">MRMVIINNRAWAVGLDWSSTRTEKLSRLQLLETAQKIDPSFDVMAVQRQLYGFGSSGGRPEDWKKVRSLAAFLELPPAFLGLFALEDVQGEVIWWVLCRQNGQNVGQGDVVYATRQEAEKELKSLNELLDPTITDIDIFDDPVRSSAWLSPLLHVGPSALLYRRGCLRSLLPTGEKIPWRSLAAGLALTGVFGLALDTWMTRQAEQASREAAYLARLNKEQRRQDIAAHPEKHFQQTWTDAPLAIDVAIPCVSSLLELPTVANGWLLSEATCNHRGVTTIWAHQPQGDFINLPRSGTLKTPQLAASQTPLSVKLYPRRGQKYPNLLLRDSISQHLYHITQQIGAKLRLSFQPAEKRTAQNVELAAPWFRGNWEMTSVPDSLLRSTALWNAFSYLPGLTLDSITFKNESWTLQGQVYAKGK</sequence>
<dbReference type="EMBL" id="BAAFSG010000001">
    <property type="protein sequence ID" value="GAB1253086.1"/>
    <property type="molecule type" value="Genomic_DNA"/>
</dbReference>
<gene>
    <name evidence="1" type="ORF">Defa_05730</name>
</gene>
<evidence type="ECO:0008006" key="3">
    <source>
        <dbReference type="Google" id="ProtNLM"/>
    </source>
</evidence>
<dbReference type="Pfam" id="PF06864">
    <property type="entry name" value="PAP_PilO"/>
    <property type="match status" value="1"/>
</dbReference>
<evidence type="ECO:0000313" key="2">
    <source>
        <dbReference type="Proteomes" id="UP001628192"/>
    </source>
</evidence>
<comment type="caution">
    <text evidence="1">The sequence shown here is derived from an EMBL/GenBank/DDBJ whole genome shotgun (WGS) entry which is preliminary data.</text>
</comment>
<accession>A0ABQ0E5V4</accession>
<dbReference type="InterPro" id="IPR009663">
    <property type="entry name" value="PAP_PilO"/>
</dbReference>
<organism evidence="1 2">
    <name type="scientific">Desulfovibrio falkowii</name>
    <dbReference type="NCBI Taxonomy" id="3136602"/>
    <lineage>
        <taxon>Bacteria</taxon>
        <taxon>Pseudomonadati</taxon>
        <taxon>Thermodesulfobacteriota</taxon>
        <taxon>Desulfovibrionia</taxon>
        <taxon>Desulfovibrionales</taxon>
        <taxon>Desulfovibrionaceae</taxon>
        <taxon>Desulfovibrio</taxon>
    </lineage>
</organism>
<proteinExistence type="predicted"/>
<reference evidence="1 2" key="1">
    <citation type="journal article" date="2025" name="Int. J. Syst. Evol. Microbiol.">
        <title>Desulfovibrio falkowii sp. nov., Porphyromonas miyakawae sp. nov., Mediterraneibacter flintii sp. nov. and Owariibacterium komagatae gen. nov., sp. nov., isolated from human faeces.</title>
        <authorList>
            <person name="Hamaguchi T."/>
            <person name="Ohara M."/>
            <person name="Hisatomi A."/>
            <person name="Sekiguchi K."/>
            <person name="Takeda J.I."/>
            <person name="Ueyama J."/>
            <person name="Ito M."/>
            <person name="Nishiwaki H."/>
            <person name="Ogi T."/>
            <person name="Hirayama M."/>
            <person name="Ohkuma M."/>
            <person name="Sakamoto M."/>
            <person name="Ohno K."/>
        </authorList>
    </citation>
    <scope>NUCLEOTIDE SEQUENCE [LARGE SCALE GENOMIC DNA]</scope>
    <source>
        <strain evidence="1 2">13CB8C</strain>
    </source>
</reference>
<keyword evidence="2" id="KW-1185">Reference proteome</keyword>
<dbReference type="RefSeq" id="WP_407844158.1">
    <property type="nucleotide sequence ID" value="NZ_BAAFSG010000001.1"/>
</dbReference>
<evidence type="ECO:0000313" key="1">
    <source>
        <dbReference type="EMBL" id="GAB1253086.1"/>
    </source>
</evidence>
<name>A0ABQ0E5V4_9BACT</name>